<dbReference type="Proteomes" id="UP001145742">
    <property type="component" value="Unassembled WGS sequence"/>
</dbReference>
<organism evidence="2 3">
    <name type="scientific">Willisornis vidua</name>
    <name type="common">Xingu scale-backed antbird</name>
    <dbReference type="NCBI Taxonomy" id="1566151"/>
    <lineage>
        <taxon>Eukaryota</taxon>
        <taxon>Metazoa</taxon>
        <taxon>Chordata</taxon>
        <taxon>Craniata</taxon>
        <taxon>Vertebrata</taxon>
        <taxon>Euteleostomi</taxon>
        <taxon>Archelosauria</taxon>
        <taxon>Archosauria</taxon>
        <taxon>Dinosauria</taxon>
        <taxon>Saurischia</taxon>
        <taxon>Theropoda</taxon>
        <taxon>Coelurosauria</taxon>
        <taxon>Aves</taxon>
        <taxon>Neognathae</taxon>
        <taxon>Neoaves</taxon>
        <taxon>Telluraves</taxon>
        <taxon>Australaves</taxon>
        <taxon>Passeriformes</taxon>
        <taxon>Thamnophilidae</taxon>
        <taxon>Willisornis</taxon>
    </lineage>
</organism>
<evidence type="ECO:0000313" key="2">
    <source>
        <dbReference type="EMBL" id="KAJ7420548.1"/>
    </source>
</evidence>
<evidence type="ECO:0000256" key="1">
    <source>
        <dbReference type="SAM" id="MobiDB-lite"/>
    </source>
</evidence>
<feature type="region of interest" description="Disordered" evidence="1">
    <location>
        <begin position="1"/>
        <end position="56"/>
    </location>
</feature>
<protein>
    <submittedName>
        <fullName evidence="2">Uncharacterized protein</fullName>
    </submittedName>
</protein>
<reference evidence="2" key="1">
    <citation type="submission" date="2019-10" db="EMBL/GenBank/DDBJ databases">
        <authorList>
            <person name="Soares A.E.R."/>
            <person name="Aleixo A."/>
            <person name="Schneider P."/>
            <person name="Miyaki C.Y."/>
            <person name="Schneider M.P."/>
            <person name="Mello C."/>
            <person name="Vasconcelos A.T.R."/>
        </authorList>
    </citation>
    <scope>NUCLEOTIDE SEQUENCE</scope>
    <source>
        <tissue evidence="2">Muscle</tissue>
    </source>
</reference>
<accession>A0ABQ9DJT3</accession>
<name>A0ABQ9DJT3_9PASS</name>
<feature type="compositionally biased region" description="Basic and acidic residues" evidence="1">
    <location>
        <begin position="1"/>
        <end position="11"/>
    </location>
</feature>
<dbReference type="EMBL" id="WHWB01033315">
    <property type="protein sequence ID" value="KAJ7420548.1"/>
    <property type="molecule type" value="Genomic_DNA"/>
</dbReference>
<proteinExistence type="predicted"/>
<evidence type="ECO:0000313" key="3">
    <source>
        <dbReference type="Proteomes" id="UP001145742"/>
    </source>
</evidence>
<keyword evidence="3" id="KW-1185">Reference proteome</keyword>
<gene>
    <name evidence="2" type="ORF">WISP_48103</name>
</gene>
<sequence>MQQEHTSHSESEVEEFGTPPAAEPSEDQTPIVESPPSLDVSPEVETPAPADQPSVVELAVSADQLVIKKLPVTTPSQGKNI</sequence>
<comment type="caution">
    <text evidence="2">The sequence shown here is derived from an EMBL/GenBank/DDBJ whole genome shotgun (WGS) entry which is preliminary data.</text>
</comment>